<gene>
    <name evidence="1" type="ORF">BV22DRAFT_620886</name>
</gene>
<proteinExistence type="predicted"/>
<accession>A0ACB8BB68</accession>
<protein>
    <submittedName>
        <fullName evidence="1">Uncharacterized protein</fullName>
    </submittedName>
</protein>
<reference evidence="1" key="1">
    <citation type="journal article" date="2021" name="New Phytol.">
        <title>Evolutionary innovations through gain and loss of genes in the ectomycorrhizal Boletales.</title>
        <authorList>
            <person name="Wu G."/>
            <person name="Miyauchi S."/>
            <person name="Morin E."/>
            <person name="Kuo A."/>
            <person name="Drula E."/>
            <person name="Varga T."/>
            <person name="Kohler A."/>
            <person name="Feng B."/>
            <person name="Cao Y."/>
            <person name="Lipzen A."/>
            <person name="Daum C."/>
            <person name="Hundley H."/>
            <person name="Pangilinan J."/>
            <person name="Johnson J."/>
            <person name="Barry K."/>
            <person name="LaButti K."/>
            <person name="Ng V."/>
            <person name="Ahrendt S."/>
            <person name="Min B."/>
            <person name="Choi I.G."/>
            <person name="Park H."/>
            <person name="Plett J.M."/>
            <person name="Magnuson J."/>
            <person name="Spatafora J.W."/>
            <person name="Nagy L.G."/>
            <person name="Henrissat B."/>
            <person name="Grigoriev I.V."/>
            <person name="Yang Z.L."/>
            <person name="Xu J."/>
            <person name="Martin F.M."/>
        </authorList>
    </citation>
    <scope>NUCLEOTIDE SEQUENCE</scope>
    <source>
        <strain evidence="1">KUC20120723A-06</strain>
    </source>
</reference>
<organism evidence="1 2">
    <name type="scientific">Leucogyrophana mollusca</name>
    <dbReference type="NCBI Taxonomy" id="85980"/>
    <lineage>
        <taxon>Eukaryota</taxon>
        <taxon>Fungi</taxon>
        <taxon>Dikarya</taxon>
        <taxon>Basidiomycota</taxon>
        <taxon>Agaricomycotina</taxon>
        <taxon>Agaricomycetes</taxon>
        <taxon>Agaricomycetidae</taxon>
        <taxon>Boletales</taxon>
        <taxon>Boletales incertae sedis</taxon>
        <taxon>Leucogyrophana</taxon>
    </lineage>
</organism>
<name>A0ACB8BB68_9AGAM</name>
<dbReference type="EMBL" id="MU266467">
    <property type="protein sequence ID" value="KAH7922946.1"/>
    <property type="molecule type" value="Genomic_DNA"/>
</dbReference>
<comment type="caution">
    <text evidence="1">The sequence shown here is derived from an EMBL/GenBank/DDBJ whole genome shotgun (WGS) entry which is preliminary data.</text>
</comment>
<evidence type="ECO:0000313" key="1">
    <source>
        <dbReference type="EMBL" id="KAH7922946.1"/>
    </source>
</evidence>
<keyword evidence="2" id="KW-1185">Reference proteome</keyword>
<evidence type="ECO:0000313" key="2">
    <source>
        <dbReference type="Proteomes" id="UP000790709"/>
    </source>
</evidence>
<dbReference type="Proteomes" id="UP000790709">
    <property type="component" value="Unassembled WGS sequence"/>
</dbReference>
<sequence>MRPQELASWPTYRYPWRRFSTSVGIKRLLGTSFRNHPRSGRCTPMWICPGYCDFSRILRRKSHYGITLTLPWPPRLGQYGCRHQYQGSVVHIHGIGTRSRCEDTIHSRLLNKDDVIPTCEEVAINLLERRSRRHPGQVHLSSTDPSGVQMRAGVCYIRSVIRQ</sequence>